<reference evidence="2 3" key="1">
    <citation type="submission" date="2024-10" db="EMBL/GenBank/DDBJ databases">
        <title>The Natural Products Discovery Center: Release of the First 8490 Sequenced Strains for Exploring Actinobacteria Biosynthetic Diversity.</title>
        <authorList>
            <person name="Kalkreuter E."/>
            <person name="Kautsar S.A."/>
            <person name="Yang D."/>
            <person name="Bader C.D."/>
            <person name="Teijaro C.N."/>
            <person name="Fluegel L."/>
            <person name="Davis C.M."/>
            <person name="Simpson J.R."/>
            <person name="Lauterbach L."/>
            <person name="Steele A.D."/>
            <person name="Gui C."/>
            <person name="Meng S."/>
            <person name="Li G."/>
            <person name="Viehrig K."/>
            <person name="Ye F."/>
            <person name="Su P."/>
            <person name="Kiefer A.F."/>
            <person name="Nichols A."/>
            <person name="Cepeda A.J."/>
            <person name="Yan W."/>
            <person name="Fan B."/>
            <person name="Jiang Y."/>
            <person name="Adhikari A."/>
            <person name="Zheng C.-J."/>
            <person name="Schuster L."/>
            <person name="Cowan T.M."/>
            <person name="Smanski M.J."/>
            <person name="Chevrette M.G."/>
            <person name="De Carvalho L.P.S."/>
            <person name="Shen B."/>
        </authorList>
    </citation>
    <scope>NUCLEOTIDE SEQUENCE [LARGE SCALE GENOMIC DNA]</scope>
    <source>
        <strain evidence="2 3">NPDC048229</strain>
    </source>
</reference>
<accession>A0ABW7BQT1</accession>
<keyword evidence="1" id="KW-0732">Signal</keyword>
<dbReference type="RefSeq" id="WP_189848860.1">
    <property type="nucleotide sequence ID" value="NZ_BMVV01000005.1"/>
</dbReference>
<sequence length="426" mass="45410">MRPRLFGATACAAAAGLLGSLLTACGSSAGSDGTTLRLVAAEYGTGPATGSQAYWDKLTAAFAAAHPGKKVEVTLYPWDDVDREVTRLVEEGNAPDVALMGAYSDFAAQGRLYSADELLSVRAEANFLPPLAEAGSFDNALYGLPFVASSRLLFYNEELFEKAGAEPPRTWADLKEAAGKLKKEGVPYPYALPLGPEEAHAEALIWLLSNGGGYAGSYGGYSIASEQNTRTFRWIRDNLTTPGLTGPVPPGELNRRDAFAAFLRGQVGMLNGYPSLLHEARAKGIKVGTLSMPVSGTLEDGQVPPAAGVADWMMAFKRDGNRELVGSFLEFVYEDENLNEFADRYHLLPSTVSANRASKGAAADPADTQFLDALRGAELYPVNEPSWLKVSDTIKRNIGKAVAPSADPQAVLGEIAHDVQEMAKQS</sequence>
<organism evidence="2 3">
    <name type="scientific">Streptomyces omiyaensis</name>
    <dbReference type="NCBI Taxonomy" id="68247"/>
    <lineage>
        <taxon>Bacteria</taxon>
        <taxon>Bacillati</taxon>
        <taxon>Actinomycetota</taxon>
        <taxon>Actinomycetes</taxon>
        <taxon>Kitasatosporales</taxon>
        <taxon>Streptomycetaceae</taxon>
        <taxon>Streptomyces</taxon>
    </lineage>
</organism>
<name>A0ABW7BQT1_9ACTN</name>
<dbReference type="Gene3D" id="3.40.190.10">
    <property type="entry name" value="Periplasmic binding protein-like II"/>
    <property type="match status" value="1"/>
</dbReference>
<dbReference type="Pfam" id="PF01547">
    <property type="entry name" value="SBP_bac_1"/>
    <property type="match status" value="1"/>
</dbReference>
<evidence type="ECO:0000256" key="1">
    <source>
        <dbReference type="SAM" id="SignalP"/>
    </source>
</evidence>
<dbReference type="PANTHER" id="PTHR43649">
    <property type="entry name" value="ARABINOSE-BINDING PROTEIN-RELATED"/>
    <property type="match status" value="1"/>
</dbReference>
<comment type="caution">
    <text evidence="2">The sequence shown here is derived from an EMBL/GenBank/DDBJ whole genome shotgun (WGS) entry which is preliminary data.</text>
</comment>
<keyword evidence="3" id="KW-1185">Reference proteome</keyword>
<dbReference type="EMBL" id="JBICZW010000006">
    <property type="protein sequence ID" value="MFG3189756.1"/>
    <property type="molecule type" value="Genomic_DNA"/>
</dbReference>
<evidence type="ECO:0000313" key="3">
    <source>
        <dbReference type="Proteomes" id="UP001604282"/>
    </source>
</evidence>
<dbReference type="Proteomes" id="UP001604282">
    <property type="component" value="Unassembled WGS sequence"/>
</dbReference>
<gene>
    <name evidence="2" type="ORF">ACGFYS_12500</name>
</gene>
<feature type="signal peptide" evidence="1">
    <location>
        <begin position="1"/>
        <end position="29"/>
    </location>
</feature>
<dbReference type="InterPro" id="IPR006059">
    <property type="entry name" value="SBP"/>
</dbReference>
<evidence type="ECO:0000313" key="2">
    <source>
        <dbReference type="EMBL" id="MFG3189756.1"/>
    </source>
</evidence>
<feature type="chain" id="PRO_5045105251" evidence="1">
    <location>
        <begin position="30"/>
        <end position="426"/>
    </location>
</feature>
<protein>
    <submittedName>
        <fullName evidence="2">Extracellular solute-binding protein</fullName>
    </submittedName>
</protein>
<dbReference type="PANTHER" id="PTHR43649:SF30">
    <property type="entry name" value="ABC TRANSPORTER SUBSTRATE-BINDING PROTEIN"/>
    <property type="match status" value="1"/>
</dbReference>
<dbReference type="SUPFAM" id="SSF53850">
    <property type="entry name" value="Periplasmic binding protein-like II"/>
    <property type="match status" value="1"/>
</dbReference>
<dbReference type="PROSITE" id="PS51257">
    <property type="entry name" value="PROKAR_LIPOPROTEIN"/>
    <property type="match status" value="1"/>
</dbReference>
<proteinExistence type="predicted"/>
<dbReference type="InterPro" id="IPR050490">
    <property type="entry name" value="Bact_solute-bd_prot1"/>
</dbReference>